<dbReference type="GO" id="GO:0016020">
    <property type="term" value="C:membrane"/>
    <property type="evidence" value="ECO:0007669"/>
    <property type="project" value="GOC"/>
</dbReference>
<evidence type="ECO:0000256" key="9">
    <source>
        <dbReference type="NCBIfam" id="TIGR00517"/>
    </source>
</evidence>
<dbReference type="InterPro" id="IPR036736">
    <property type="entry name" value="ACP-like_sf"/>
</dbReference>
<comment type="pathway">
    <text evidence="8 10">Lipid metabolism; fatty acid biosynthesis.</text>
</comment>
<dbReference type="InterPro" id="IPR009081">
    <property type="entry name" value="PP-bd_ACP"/>
</dbReference>
<feature type="domain" description="Carrier" evidence="11">
    <location>
        <begin position="1"/>
        <end position="76"/>
    </location>
</feature>
<dbReference type="GO" id="GO:0005829">
    <property type="term" value="C:cytosol"/>
    <property type="evidence" value="ECO:0007669"/>
    <property type="project" value="TreeGrafter"/>
</dbReference>
<keyword evidence="6 8" id="KW-0275">Fatty acid biosynthesis</keyword>
<comment type="PTM">
    <text evidence="10">4'-phosphopantetheine is transferred from CoA to a specific serine of apo-ACP by acpS.</text>
</comment>
<evidence type="ECO:0000256" key="10">
    <source>
        <dbReference type="RuleBase" id="RU003545"/>
    </source>
</evidence>
<keyword evidence="5 8" id="KW-0443">Lipid metabolism</keyword>
<keyword evidence="1 8" id="KW-0596">Phosphopantetheine</keyword>
<comment type="caution">
    <text evidence="12">The sequence shown here is derived from an EMBL/GenBank/DDBJ whole genome shotgun (WGS) entry which is preliminary data.</text>
</comment>
<comment type="pathway">
    <text evidence="7">Glycolipid biosynthesis; KDO(2)-lipid A biosynthesis.</text>
</comment>
<evidence type="ECO:0000256" key="2">
    <source>
        <dbReference type="ARBA" id="ARBA00022516"/>
    </source>
</evidence>
<keyword evidence="13" id="KW-1185">Reference proteome</keyword>
<dbReference type="AlphaFoldDB" id="A0A838B8M5"/>
<evidence type="ECO:0000256" key="6">
    <source>
        <dbReference type="ARBA" id="ARBA00023160"/>
    </source>
</evidence>
<dbReference type="GO" id="GO:0036104">
    <property type="term" value="P:Kdo2-lipid A biosynthetic process"/>
    <property type="evidence" value="ECO:0007669"/>
    <property type="project" value="UniProtKB-UniPathway"/>
</dbReference>
<dbReference type="PROSITE" id="PS50075">
    <property type="entry name" value="CARRIER"/>
    <property type="match status" value="1"/>
</dbReference>
<accession>A0A838B8M5</accession>
<comment type="function">
    <text evidence="8 10">Carrier of the growing fatty acid chain in fatty acid biosynthesis.</text>
</comment>
<dbReference type="GO" id="GO:0000035">
    <property type="term" value="F:acyl binding"/>
    <property type="evidence" value="ECO:0007669"/>
    <property type="project" value="TreeGrafter"/>
</dbReference>
<dbReference type="NCBIfam" id="NF002148">
    <property type="entry name" value="PRK00982.1-2"/>
    <property type="match status" value="1"/>
</dbReference>
<dbReference type="PANTHER" id="PTHR20863:SF76">
    <property type="entry name" value="CARRIER DOMAIN-CONTAINING PROTEIN"/>
    <property type="match status" value="1"/>
</dbReference>
<evidence type="ECO:0000256" key="5">
    <source>
        <dbReference type="ARBA" id="ARBA00023098"/>
    </source>
</evidence>
<dbReference type="GO" id="GO:0009245">
    <property type="term" value="P:lipid A biosynthetic process"/>
    <property type="evidence" value="ECO:0007669"/>
    <property type="project" value="TreeGrafter"/>
</dbReference>
<comment type="subcellular location">
    <subcellularLocation>
        <location evidence="8">Cytoplasm</location>
    </subcellularLocation>
</comment>
<evidence type="ECO:0000313" key="12">
    <source>
        <dbReference type="EMBL" id="MBA1141720.1"/>
    </source>
</evidence>
<dbReference type="GO" id="GO:0000036">
    <property type="term" value="F:acyl carrier activity"/>
    <property type="evidence" value="ECO:0007669"/>
    <property type="project" value="UniProtKB-UniRule"/>
</dbReference>
<dbReference type="NCBIfam" id="NF002150">
    <property type="entry name" value="PRK00982.1-4"/>
    <property type="match status" value="1"/>
</dbReference>
<evidence type="ECO:0000256" key="3">
    <source>
        <dbReference type="ARBA" id="ARBA00022553"/>
    </source>
</evidence>
<dbReference type="InterPro" id="IPR006162">
    <property type="entry name" value="Ppantetheine_attach_site"/>
</dbReference>
<evidence type="ECO:0000259" key="11">
    <source>
        <dbReference type="PROSITE" id="PS50075"/>
    </source>
</evidence>
<organism evidence="12 13">
    <name type="scientific">Mesorhizobium neociceri</name>
    <dbReference type="NCBI Taxonomy" id="1307853"/>
    <lineage>
        <taxon>Bacteria</taxon>
        <taxon>Pseudomonadati</taxon>
        <taxon>Pseudomonadota</taxon>
        <taxon>Alphaproteobacteria</taxon>
        <taxon>Hyphomicrobiales</taxon>
        <taxon>Phyllobacteriaceae</taxon>
        <taxon>Mesorhizobium</taxon>
    </lineage>
</organism>
<keyword evidence="8" id="KW-0963">Cytoplasm</keyword>
<dbReference type="Gene3D" id="1.10.1200.10">
    <property type="entry name" value="ACP-like"/>
    <property type="match status" value="1"/>
</dbReference>
<name>A0A838B8M5_9HYPH</name>
<dbReference type="HAMAP" id="MF_01217">
    <property type="entry name" value="Acyl_carrier"/>
    <property type="match status" value="1"/>
</dbReference>
<comment type="similarity">
    <text evidence="8">Belongs to the acyl carrier protein (ACP) family.</text>
</comment>
<dbReference type="PROSITE" id="PS00012">
    <property type="entry name" value="PHOSPHOPANTETHEINE"/>
    <property type="match status" value="1"/>
</dbReference>
<dbReference type="PANTHER" id="PTHR20863">
    <property type="entry name" value="ACYL CARRIER PROTEIN"/>
    <property type="match status" value="1"/>
</dbReference>
<dbReference type="RefSeq" id="WP_181058600.1">
    <property type="nucleotide sequence ID" value="NZ_JACDTY010000007.1"/>
</dbReference>
<dbReference type="NCBIfam" id="NF002151">
    <property type="entry name" value="PRK00982.1-5"/>
    <property type="match status" value="1"/>
</dbReference>
<dbReference type="EMBL" id="JACDTY010000007">
    <property type="protein sequence ID" value="MBA1141720.1"/>
    <property type="molecule type" value="Genomic_DNA"/>
</dbReference>
<sequence>MTTADRVKTIIAKHLSVEIEKVIENASIMEDLGADSLDGVEIVMDLEGEFGIEIDDLEAETWVTVGDAIKAVEKRLG</sequence>
<dbReference type="UniPathway" id="UPA00360"/>
<comment type="PTM">
    <text evidence="8">4'-phosphopantetheine is transferred from CoA to a specific serine of apo-ACP by AcpS. This modification is essential for activity because fatty acids are bound in thioester linkage to the sulfhydryl of the prosthetic group.</text>
</comment>
<dbReference type="NCBIfam" id="TIGR00517">
    <property type="entry name" value="acyl_carrier"/>
    <property type="match status" value="1"/>
</dbReference>
<dbReference type="Pfam" id="PF00550">
    <property type="entry name" value="PP-binding"/>
    <property type="match status" value="1"/>
</dbReference>
<evidence type="ECO:0000256" key="1">
    <source>
        <dbReference type="ARBA" id="ARBA00022450"/>
    </source>
</evidence>
<dbReference type="Proteomes" id="UP000558284">
    <property type="component" value="Unassembled WGS sequence"/>
</dbReference>
<evidence type="ECO:0000313" key="13">
    <source>
        <dbReference type="Proteomes" id="UP000558284"/>
    </source>
</evidence>
<feature type="modified residue" description="O-(pantetheine 4'-phosphoryl)serine" evidence="8">
    <location>
        <position position="36"/>
    </location>
</feature>
<reference evidence="12 13" key="1">
    <citation type="submission" date="2020-07" db="EMBL/GenBank/DDBJ databases">
        <title>Definition of the novel symbiovar canariense within Mesorhizobium novociceri, a new species of genus Mesorhizobium nodulating Cicer canariense in the Caldera de Taburiente National Park (La Palma, Canary Islands).</title>
        <authorList>
            <person name="Leon-Barrios M."/>
            <person name="Perez-Yepez J."/>
            <person name="Flores-Felix J.D."/>
            <person name="Ramirez-Baena M.H."/>
            <person name="Pulido-Suarez L."/>
            <person name="Igual J.M."/>
            <person name="Velazquez E."/>
            <person name="Peix A."/>
        </authorList>
    </citation>
    <scope>NUCLEOTIDE SEQUENCE [LARGE SCALE GENOMIC DNA]</scope>
    <source>
        <strain evidence="12 13">CCANP35</strain>
    </source>
</reference>
<dbReference type="SUPFAM" id="SSF47336">
    <property type="entry name" value="ACP-like"/>
    <property type="match status" value="1"/>
</dbReference>
<protein>
    <recommendedName>
        <fullName evidence="8 9">Acyl carrier protein</fullName>
        <shortName evidence="8">ACP</shortName>
    </recommendedName>
</protein>
<keyword evidence="4 8" id="KW-0276">Fatty acid metabolism</keyword>
<dbReference type="InterPro" id="IPR003231">
    <property type="entry name" value="ACP"/>
</dbReference>
<keyword evidence="2 8" id="KW-0444">Lipid biosynthesis</keyword>
<evidence type="ECO:0000256" key="4">
    <source>
        <dbReference type="ARBA" id="ARBA00022832"/>
    </source>
</evidence>
<gene>
    <name evidence="8" type="primary">acpP</name>
    <name evidence="12" type="ORF">H0241_15840</name>
</gene>
<keyword evidence="3 8" id="KW-0597">Phosphoprotein</keyword>
<proteinExistence type="inferred from homology"/>
<evidence type="ECO:0000256" key="8">
    <source>
        <dbReference type="HAMAP-Rule" id="MF_01217"/>
    </source>
</evidence>
<evidence type="ECO:0000256" key="7">
    <source>
        <dbReference type="ARBA" id="ARBA00024328"/>
    </source>
</evidence>
<dbReference type="UniPathway" id="UPA00094"/>